<gene>
    <name evidence="2" type="ORF">EDC27_0450</name>
</gene>
<dbReference type="Proteomes" id="UP000276223">
    <property type="component" value="Unassembled WGS sequence"/>
</dbReference>
<accession>A0A3N1VMA4</accession>
<name>A0A3N1VMA4_9BACT</name>
<evidence type="ECO:0000313" key="3">
    <source>
        <dbReference type="Proteomes" id="UP000276223"/>
    </source>
</evidence>
<comment type="caution">
    <text evidence="2">The sequence shown here is derived from an EMBL/GenBank/DDBJ whole genome shotgun (WGS) entry which is preliminary data.</text>
</comment>
<evidence type="ECO:0000256" key="1">
    <source>
        <dbReference type="SAM" id="Phobius"/>
    </source>
</evidence>
<protein>
    <submittedName>
        <fullName evidence="2">Uncharacterized protein</fullName>
    </submittedName>
</protein>
<evidence type="ECO:0000313" key="2">
    <source>
        <dbReference type="EMBL" id="ROR03189.1"/>
    </source>
</evidence>
<reference evidence="2 3" key="1">
    <citation type="submission" date="2018-11" db="EMBL/GenBank/DDBJ databases">
        <title>Genomic Encyclopedia of Type Strains, Phase IV (KMG-IV): sequencing the most valuable type-strain genomes for metagenomic binning, comparative biology and taxonomic classification.</title>
        <authorList>
            <person name="Goeker M."/>
        </authorList>
    </citation>
    <scope>NUCLEOTIDE SEQUENCE [LARGE SCALE GENOMIC DNA]</scope>
    <source>
        <strain evidence="2 3">DSM 22027</strain>
    </source>
</reference>
<feature type="transmembrane region" description="Helical" evidence="1">
    <location>
        <begin position="29"/>
        <end position="48"/>
    </location>
</feature>
<keyword evidence="3" id="KW-1185">Reference proteome</keyword>
<keyword evidence="1" id="KW-0472">Membrane</keyword>
<organism evidence="2 3">
    <name type="scientific">Desulfosoma caldarium</name>
    <dbReference type="NCBI Taxonomy" id="610254"/>
    <lineage>
        <taxon>Bacteria</taxon>
        <taxon>Pseudomonadati</taxon>
        <taxon>Thermodesulfobacteriota</taxon>
        <taxon>Syntrophobacteria</taxon>
        <taxon>Syntrophobacterales</taxon>
        <taxon>Syntrophobacteraceae</taxon>
        <taxon>Desulfosoma</taxon>
    </lineage>
</organism>
<dbReference type="EMBL" id="RJVA01000009">
    <property type="protein sequence ID" value="ROR03189.1"/>
    <property type="molecule type" value="Genomic_DNA"/>
</dbReference>
<dbReference type="AlphaFoldDB" id="A0A3N1VMA4"/>
<keyword evidence="1" id="KW-1133">Transmembrane helix</keyword>
<proteinExistence type="predicted"/>
<sequence>MARPTDDVVLFRDAIHQAPAMRQSLNRTALVLIVRLIWLIFGQDFVFLETIADSKELS</sequence>
<keyword evidence="1" id="KW-0812">Transmembrane</keyword>